<accession>A0A934N1R0</accession>
<dbReference type="InterPro" id="IPR036397">
    <property type="entry name" value="RNaseH_sf"/>
</dbReference>
<dbReference type="RefSeq" id="WP_199467158.1">
    <property type="nucleotide sequence ID" value="NZ_JAEMNX010000003.1"/>
</dbReference>
<dbReference type="GO" id="GO:0003676">
    <property type="term" value="F:nucleic acid binding"/>
    <property type="evidence" value="ECO:0007669"/>
    <property type="project" value="InterPro"/>
</dbReference>
<comment type="caution">
    <text evidence="2">The sequence shown here is derived from an EMBL/GenBank/DDBJ whole genome shotgun (WGS) entry which is preliminary data.</text>
</comment>
<dbReference type="InterPro" id="IPR033390">
    <property type="entry name" value="Rv2179c-like"/>
</dbReference>
<evidence type="ECO:0000313" key="3">
    <source>
        <dbReference type="Proteomes" id="UP000628710"/>
    </source>
</evidence>
<dbReference type="EMBL" id="JAEMNX010000003">
    <property type="protein sequence ID" value="MBJ7536978.1"/>
    <property type="molecule type" value="Genomic_DNA"/>
</dbReference>
<dbReference type="Pfam" id="PF16473">
    <property type="entry name" value="Rv2179c-like"/>
    <property type="match status" value="1"/>
</dbReference>
<reference evidence="2" key="1">
    <citation type="submission" date="2020-12" db="EMBL/GenBank/DDBJ databases">
        <title>Marinomonas arctica sp. nov., a psychrotolerant bacterium isolated from the Arctic.</title>
        <authorList>
            <person name="Zhang Y."/>
        </authorList>
    </citation>
    <scope>NUCLEOTIDE SEQUENCE</scope>
    <source>
        <strain evidence="2">C1424</strain>
    </source>
</reference>
<dbReference type="SUPFAM" id="SSF53098">
    <property type="entry name" value="Ribonuclease H-like"/>
    <property type="match status" value="1"/>
</dbReference>
<dbReference type="Gene3D" id="3.30.420.10">
    <property type="entry name" value="Ribonuclease H-like superfamily/Ribonuclease H"/>
    <property type="match status" value="1"/>
</dbReference>
<name>A0A934N1R0_9GAMM</name>
<evidence type="ECO:0000313" key="2">
    <source>
        <dbReference type="EMBL" id="MBJ7536978.1"/>
    </source>
</evidence>
<sequence length="193" mass="21722">MKVIVTDIETKDTLQTAVILSIGAVVVDTDTLTIGETFYCVMDENQPGRTVSESTMVWWEKQKKENPEAWSAAFPRYSMTFLKEGLNIFKEWIEETGIKRPQVFGNGPEFDNMILEHAFKTELGRSAPWDFGSNQSIRTAVLFGRELLGINPKYELSFEGCQHIAISDALHEARTLIEILKAFKGALKTEVAA</sequence>
<dbReference type="AlphaFoldDB" id="A0A934N1R0"/>
<organism evidence="2 3">
    <name type="scientific">Marinomonas transparens</name>
    <dbReference type="NCBI Taxonomy" id="2795388"/>
    <lineage>
        <taxon>Bacteria</taxon>
        <taxon>Pseudomonadati</taxon>
        <taxon>Pseudomonadota</taxon>
        <taxon>Gammaproteobacteria</taxon>
        <taxon>Oceanospirillales</taxon>
        <taxon>Oceanospirillaceae</taxon>
        <taxon>Marinomonas</taxon>
    </lineage>
</organism>
<evidence type="ECO:0000259" key="1">
    <source>
        <dbReference type="Pfam" id="PF16473"/>
    </source>
</evidence>
<feature type="domain" description="3'-5' exoribonuclease Rv2179c-like" evidence="1">
    <location>
        <begin position="4"/>
        <end position="179"/>
    </location>
</feature>
<dbReference type="InterPro" id="IPR012337">
    <property type="entry name" value="RNaseH-like_sf"/>
</dbReference>
<dbReference type="Proteomes" id="UP000628710">
    <property type="component" value="Unassembled WGS sequence"/>
</dbReference>
<gene>
    <name evidence="2" type="ORF">I8J31_04710</name>
</gene>
<keyword evidence="3" id="KW-1185">Reference proteome</keyword>
<protein>
    <submittedName>
        <fullName evidence="2">3'-5' exoribonuclease</fullName>
    </submittedName>
</protein>
<proteinExistence type="predicted"/>